<evidence type="ECO:0000256" key="1">
    <source>
        <dbReference type="ARBA" id="ARBA00005234"/>
    </source>
</evidence>
<evidence type="ECO:0000256" key="3">
    <source>
        <dbReference type="ARBA" id="ARBA00022670"/>
    </source>
</evidence>
<keyword evidence="3" id="KW-0645">Protease</keyword>
<dbReference type="PANTHER" id="PTHR33463:SF187">
    <property type="entry name" value="AND NB-ARC DOMAIN DISEASE RESISTANCE PROTEIN, PUTATIVE-RELATED"/>
    <property type="match status" value="1"/>
</dbReference>
<evidence type="ECO:0000256" key="8">
    <source>
        <dbReference type="SAM" id="MobiDB-lite"/>
    </source>
</evidence>
<keyword evidence="4" id="KW-0547">Nucleotide-binding</keyword>
<dbReference type="PROSITE" id="PS50600">
    <property type="entry name" value="ULP_PROTEASE"/>
    <property type="match status" value="1"/>
</dbReference>
<dbReference type="Gene3D" id="3.80.10.10">
    <property type="entry name" value="Ribonuclease Inhibitor"/>
    <property type="match status" value="2"/>
</dbReference>
<dbReference type="Pfam" id="PF00931">
    <property type="entry name" value="NB-ARC"/>
    <property type="match status" value="1"/>
</dbReference>
<feature type="compositionally biased region" description="Basic and acidic residues" evidence="8">
    <location>
        <begin position="340"/>
        <end position="361"/>
    </location>
</feature>
<dbReference type="InterPro" id="IPR057135">
    <property type="entry name" value="At4g27190-like_LRR"/>
</dbReference>
<dbReference type="InterPro" id="IPR027417">
    <property type="entry name" value="P-loop_NTPase"/>
</dbReference>
<accession>A0AAE1JLE8</accession>
<protein>
    <recommendedName>
        <fullName evidence="9">Ubiquitin-like protease family profile domain-containing protein</fullName>
    </recommendedName>
</protein>
<proteinExistence type="inferred from homology"/>
<feature type="region of interest" description="Disordered" evidence="8">
    <location>
        <begin position="340"/>
        <end position="443"/>
    </location>
</feature>
<dbReference type="GO" id="GO:0008234">
    <property type="term" value="F:cysteine-type peptidase activity"/>
    <property type="evidence" value="ECO:0007669"/>
    <property type="project" value="InterPro"/>
</dbReference>
<dbReference type="Pfam" id="PF23247">
    <property type="entry name" value="LRR_RPS2"/>
    <property type="match status" value="1"/>
</dbReference>
<keyword evidence="11" id="KW-1185">Reference proteome</keyword>
<evidence type="ECO:0000313" key="10">
    <source>
        <dbReference type="EMBL" id="KAK4253625.1"/>
    </source>
</evidence>
<dbReference type="GO" id="GO:0006952">
    <property type="term" value="P:defense response"/>
    <property type="evidence" value="ECO:0007669"/>
    <property type="project" value="UniProtKB-KW"/>
</dbReference>
<sequence length="1274" mass="146426">MEKLGRRRDEVWERVTLLEGGRKWKCNDCGEEFAGGASRIKAHLNKVKGQGIGPCTGKPNSNNDTEHSVLHSQGQIQADDAEDQERIRDLQMMKRYAFECLRPEDKVIVSPLSHLTQEEFFTLKPETYLNSMVIDTFVEILTDIERKKKIIPLNWYLPVTFSTAALIYDEYNFKNFVDGQNIRENYLFHIKSPEKVFIPVLVGARPNGHFYLYIIHLKNKVVEIWDSCPPFVAEADRDETTTKLLIAMEKLFEKVTFTEFHRKMADDIRLQLNGFDCGVFVINYMLQSDNYVKRDSSFKFDSQKERENLALKLLNNDLNKEKQNLYDKAIRHYAQVEKQDGNKRLRVDPSKEHLEDAGREMEAEDDGLENQDGNQVENQDGNTRLRVDPSKEHLEDAGREMEAEDDESDEEDDDSNEEDDDSNEEDDGLENFMTNDFDEDDDDLENDLIGRKFQRYTEQIMEWIEDDKVSAIGVWGMGGSGKTALASHIYDKLLEGGDIKVIWVTVSQNSIYNLQKVIARSIKLDIAEEFEVKIIAKKIFQAFKEMKKCVVILDDVWDHFSLQDVGFPMSDNRIKLILTTRIQEVCQGMGCDQKNERKVEFLDKKDSWALFKKSIGSYEGFSLEVKRIAQNVADECEGLPLAIVRIATSMKGKKHVGEWSYMLKCLQNLGHGQYEMEKWVFPVLRSSYDFLGKKLQIFFLYCALSTKGVLYDEATNHLIRIFVYESIDETKQLREQYDEGYNMLERLRNHSMLESHYYGTLWTEEHKCWMNKFLRALAIGIAEDTCKIMANAYKGLIEIPRDDQWKDDLQKVFLTANLIRTIPNGTCPRCSLLSSLFLDGNTLLYNISDDFFNNMPALKTLDLSKTMIERLPESVSSLKCLQALLLSECKELSYIPPLRNLKWLILLDLSLTAITETPLGLESLINLRYLNLLHTPNLVMSASVISKLINLECLELDATAQVGIQGLKNLKVVVANFCDSSVFNTYMNFLAKQSVLESYHLILRDFSVLRSYDLTLEDSSSVFYYDGIHTEYIIKRITFKGMDLRNVIPVIFPRDMNELFIKGCHQDKGASSLCRALSFGSKIDHLDISYCKGVKSLCCLSYLCPFCSSSQLVRRLCLWYLKSLKDIVSPYALLSLHQSSLFSHLTHLEISNCKNMKTLMMPKLLALFRNLHTILVSDCGKMKEIVGEDDHSKMELGGSGELSHPTPITLPRLTSLELEYMPELNFVYRGVMLCPSLQKFSAEDCSQLNSPWIEISNGCKLPMEETSTGYSWEI</sequence>
<comment type="similarity">
    <text evidence="2">Belongs to the disease resistance NB-LRR family.</text>
</comment>
<dbReference type="PANTHER" id="PTHR33463">
    <property type="entry name" value="NB-ARC DOMAIN-CONTAINING PROTEIN-RELATED"/>
    <property type="match status" value="1"/>
</dbReference>
<feature type="compositionally biased region" description="Basic and acidic residues" evidence="8">
    <location>
        <begin position="383"/>
        <end position="401"/>
    </location>
</feature>
<keyword evidence="5" id="KW-0378">Hydrolase</keyword>
<evidence type="ECO:0000256" key="4">
    <source>
        <dbReference type="ARBA" id="ARBA00022741"/>
    </source>
</evidence>
<dbReference type="Gene3D" id="3.40.50.300">
    <property type="entry name" value="P-loop containing nucleotide triphosphate hydrolases"/>
    <property type="match status" value="1"/>
</dbReference>
<comment type="caution">
    <text evidence="10">The sequence shown here is derived from an EMBL/GenBank/DDBJ whole genome shotgun (WGS) entry which is preliminary data.</text>
</comment>
<comment type="similarity">
    <text evidence="1">Belongs to the peptidase C48 family.</text>
</comment>
<dbReference type="Gene3D" id="3.40.395.10">
    <property type="entry name" value="Adenoviral Proteinase, Chain A"/>
    <property type="match status" value="1"/>
</dbReference>
<dbReference type="GO" id="GO:0006508">
    <property type="term" value="P:proteolysis"/>
    <property type="evidence" value="ECO:0007669"/>
    <property type="project" value="UniProtKB-KW"/>
</dbReference>
<dbReference type="InterPro" id="IPR038765">
    <property type="entry name" value="Papain-like_cys_pep_sf"/>
</dbReference>
<dbReference type="InterPro" id="IPR003653">
    <property type="entry name" value="Peptidase_C48_C"/>
</dbReference>
<evidence type="ECO:0000256" key="2">
    <source>
        <dbReference type="ARBA" id="ARBA00008894"/>
    </source>
</evidence>
<name>A0AAE1JLE8_9FABA</name>
<keyword evidence="6" id="KW-0611">Plant defense</keyword>
<feature type="domain" description="Ubiquitin-like protease family profile" evidence="9">
    <location>
        <begin position="113"/>
        <end position="288"/>
    </location>
</feature>
<dbReference type="EMBL" id="JAWXYG010000015">
    <property type="protein sequence ID" value="KAK4253625.1"/>
    <property type="molecule type" value="Genomic_DNA"/>
</dbReference>
<organism evidence="10 11">
    <name type="scientific">Acacia crassicarpa</name>
    <name type="common">northern wattle</name>
    <dbReference type="NCBI Taxonomy" id="499986"/>
    <lineage>
        <taxon>Eukaryota</taxon>
        <taxon>Viridiplantae</taxon>
        <taxon>Streptophyta</taxon>
        <taxon>Embryophyta</taxon>
        <taxon>Tracheophyta</taxon>
        <taxon>Spermatophyta</taxon>
        <taxon>Magnoliopsida</taxon>
        <taxon>eudicotyledons</taxon>
        <taxon>Gunneridae</taxon>
        <taxon>Pentapetalae</taxon>
        <taxon>rosids</taxon>
        <taxon>fabids</taxon>
        <taxon>Fabales</taxon>
        <taxon>Fabaceae</taxon>
        <taxon>Caesalpinioideae</taxon>
        <taxon>mimosoid clade</taxon>
        <taxon>Acacieae</taxon>
        <taxon>Acacia</taxon>
    </lineage>
</organism>
<dbReference type="InterPro" id="IPR042197">
    <property type="entry name" value="Apaf_helical"/>
</dbReference>
<dbReference type="InterPro" id="IPR002182">
    <property type="entry name" value="NB-ARC"/>
</dbReference>
<feature type="compositionally biased region" description="Acidic residues" evidence="8">
    <location>
        <begin position="402"/>
        <end position="429"/>
    </location>
</feature>
<evidence type="ECO:0000313" key="11">
    <source>
        <dbReference type="Proteomes" id="UP001293593"/>
    </source>
</evidence>
<dbReference type="Pfam" id="PF13855">
    <property type="entry name" value="LRR_8"/>
    <property type="match status" value="1"/>
</dbReference>
<dbReference type="Gene3D" id="1.10.8.430">
    <property type="entry name" value="Helical domain of apoptotic protease-activating factors"/>
    <property type="match status" value="1"/>
</dbReference>
<evidence type="ECO:0000256" key="7">
    <source>
        <dbReference type="ARBA" id="ARBA00022840"/>
    </source>
</evidence>
<reference evidence="10" key="1">
    <citation type="submission" date="2023-10" db="EMBL/GenBank/DDBJ databases">
        <title>Chromosome-level genome of the transformable northern wattle, Acacia crassicarpa.</title>
        <authorList>
            <person name="Massaro I."/>
            <person name="Sinha N.R."/>
            <person name="Poethig S."/>
            <person name="Leichty A.R."/>
        </authorList>
    </citation>
    <scope>NUCLEOTIDE SEQUENCE</scope>
    <source>
        <strain evidence="10">Acra3RX</strain>
        <tissue evidence="10">Leaf</tissue>
    </source>
</reference>
<dbReference type="InterPro" id="IPR032675">
    <property type="entry name" value="LRR_dom_sf"/>
</dbReference>
<keyword evidence="7" id="KW-0067">ATP-binding</keyword>
<dbReference type="SUPFAM" id="SSF52058">
    <property type="entry name" value="L domain-like"/>
    <property type="match status" value="1"/>
</dbReference>
<evidence type="ECO:0000256" key="5">
    <source>
        <dbReference type="ARBA" id="ARBA00022801"/>
    </source>
</evidence>
<evidence type="ECO:0000259" key="9">
    <source>
        <dbReference type="PROSITE" id="PS50600"/>
    </source>
</evidence>
<feature type="compositionally biased region" description="Polar residues" evidence="8">
    <location>
        <begin position="371"/>
        <end position="382"/>
    </location>
</feature>
<gene>
    <name evidence="10" type="ORF">QN277_010273</name>
</gene>
<dbReference type="SUPFAM" id="SSF54001">
    <property type="entry name" value="Cysteine proteinases"/>
    <property type="match status" value="1"/>
</dbReference>
<dbReference type="Proteomes" id="UP001293593">
    <property type="component" value="Unassembled WGS sequence"/>
</dbReference>
<dbReference type="PRINTS" id="PR00364">
    <property type="entry name" value="DISEASERSIST"/>
</dbReference>
<dbReference type="Pfam" id="PF02902">
    <property type="entry name" value="Peptidase_C48"/>
    <property type="match status" value="1"/>
</dbReference>
<evidence type="ECO:0000256" key="6">
    <source>
        <dbReference type="ARBA" id="ARBA00022821"/>
    </source>
</evidence>
<dbReference type="SUPFAM" id="SSF52540">
    <property type="entry name" value="P-loop containing nucleoside triphosphate hydrolases"/>
    <property type="match status" value="1"/>
</dbReference>
<dbReference type="GO" id="GO:0043531">
    <property type="term" value="F:ADP binding"/>
    <property type="evidence" value="ECO:0007669"/>
    <property type="project" value="InterPro"/>
</dbReference>
<dbReference type="AlphaFoldDB" id="A0AAE1JLE8"/>
<dbReference type="InterPro" id="IPR050905">
    <property type="entry name" value="Plant_NBS-LRR"/>
</dbReference>
<dbReference type="InterPro" id="IPR001611">
    <property type="entry name" value="Leu-rich_rpt"/>
</dbReference>
<dbReference type="GO" id="GO:0005524">
    <property type="term" value="F:ATP binding"/>
    <property type="evidence" value="ECO:0007669"/>
    <property type="project" value="UniProtKB-KW"/>
</dbReference>